<evidence type="ECO:0000256" key="1">
    <source>
        <dbReference type="ARBA" id="ARBA00001974"/>
    </source>
</evidence>
<dbReference type="GO" id="GO:0005886">
    <property type="term" value="C:plasma membrane"/>
    <property type="evidence" value="ECO:0007669"/>
    <property type="project" value="TreeGrafter"/>
</dbReference>
<keyword evidence="2" id="KW-0285">Flavoprotein</keyword>
<organism evidence="5 6">
    <name type="scientific">Candidatus Desulfatibia vada</name>
    <dbReference type="NCBI Taxonomy" id="2841696"/>
    <lineage>
        <taxon>Bacteria</taxon>
        <taxon>Pseudomonadati</taxon>
        <taxon>Thermodesulfobacteriota</taxon>
        <taxon>Desulfobacteria</taxon>
        <taxon>Desulfobacterales</taxon>
        <taxon>Desulfobacterales incertae sedis</taxon>
        <taxon>Candidatus Desulfatibia</taxon>
    </lineage>
</organism>
<dbReference type="NCBIfam" id="TIGR02061">
    <property type="entry name" value="aprA"/>
    <property type="match status" value="1"/>
</dbReference>
<dbReference type="EC" id="1.8.99.2" evidence="5"/>
<dbReference type="PANTHER" id="PTHR11632">
    <property type="entry name" value="SUCCINATE DEHYDROGENASE 2 FLAVOPROTEIN SUBUNIT"/>
    <property type="match status" value="1"/>
</dbReference>
<dbReference type="SUPFAM" id="SSF51905">
    <property type="entry name" value="FAD/NAD(P)-binding domain"/>
    <property type="match status" value="1"/>
</dbReference>
<protein>
    <submittedName>
        <fullName evidence="5">Adenylyl-sulfate reductase subunit alpha</fullName>
        <ecNumber evidence="5">1.8.99.2</ecNumber>
    </submittedName>
</protein>
<dbReference type="Pfam" id="PF00890">
    <property type="entry name" value="FAD_binding_2"/>
    <property type="match status" value="1"/>
</dbReference>
<dbReference type="PANTHER" id="PTHR11632:SF51">
    <property type="entry name" value="SUCCINATE DEHYDROGENASE [UBIQUINONE] FLAVOPROTEIN SUBUNIT, MITOCHONDRIAL"/>
    <property type="match status" value="1"/>
</dbReference>
<dbReference type="EMBL" id="JACNIG010000340">
    <property type="protein sequence ID" value="MBC8433822.1"/>
    <property type="molecule type" value="Genomic_DNA"/>
</dbReference>
<name>A0A8J6TW40_9BACT</name>
<evidence type="ECO:0000313" key="5">
    <source>
        <dbReference type="EMBL" id="MBC8433822.1"/>
    </source>
</evidence>
<dbReference type="Gene3D" id="3.90.700.10">
    <property type="entry name" value="Succinate dehydrogenase/fumarate reductase flavoprotein, catalytic domain"/>
    <property type="match status" value="1"/>
</dbReference>
<dbReference type="GO" id="GO:0009055">
    <property type="term" value="F:electron transfer activity"/>
    <property type="evidence" value="ECO:0007669"/>
    <property type="project" value="TreeGrafter"/>
</dbReference>
<comment type="cofactor">
    <cofactor evidence="1">
        <name>FAD</name>
        <dbReference type="ChEBI" id="CHEBI:57692"/>
    </cofactor>
</comment>
<proteinExistence type="predicted"/>
<dbReference type="Proteomes" id="UP000605201">
    <property type="component" value="Unassembled WGS sequence"/>
</dbReference>
<keyword evidence="3 5" id="KW-0560">Oxidoreductase</keyword>
<dbReference type="InterPro" id="IPR030664">
    <property type="entry name" value="SdhA/FrdA/AprA"/>
</dbReference>
<dbReference type="GO" id="GO:0009973">
    <property type="term" value="F:adenylyl-sulfate reductase activity"/>
    <property type="evidence" value="ECO:0007669"/>
    <property type="project" value="UniProtKB-EC"/>
</dbReference>
<dbReference type="SUPFAM" id="SSF56425">
    <property type="entry name" value="Succinate dehydrogenase/fumarate reductase flavoprotein, catalytic domain"/>
    <property type="match status" value="1"/>
</dbReference>
<evidence type="ECO:0000313" key="6">
    <source>
        <dbReference type="Proteomes" id="UP000605201"/>
    </source>
</evidence>
<dbReference type="InterPro" id="IPR036188">
    <property type="entry name" value="FAD/NAD-bd_sf"/>
</dbReference>
<feature type="domain" description="FAD-dependent oxidoreductase 2 FAD-binding" evidence="4">
    <location>
        <begin position="25"/>
        <end position="275"/>
    </location>
</feature>
<sequence length="663" mass="74220">MALPNKPLGELKAVKDPEVVELEVDYLIVGGGMAATGTAFEIKKWAADDAKILLVDKASLERSGAVAQGLSAINTYIGTAQGDNTPDDYVRMVRNDLMGIVREDLIFDLGNHVDDSVYLFEEWGLPIWKMSDDGKKLDGKKGMKVGTLKSGATPVRTGKWQIMINGESYKRIVAEAAKLALGEDNILERVFIVELLLDANEENRIAGAVGFSVRENKVYIIKCNTMMVACGGAVNIYQPRSVGEGKGRAWYPIWNAGSTYTMCMKIGAELTMMENRFTPSRYKDGYGPVGAWFLLFKAKTLNGLGEGYVGSAAAQAELQKYAPYGTAAITPTCLRNHLMIFEMKEGRGPIMMDTVNALKTMGEKLDKREMKALESEAWENFLDMTCGQANLWCGTNTEPSVKNSEIMPTEPYLLGSHSGCCGLWVSGPDFDWVPEAYKIRYKDKVYNRMTTVNGLFTSGDGVGASGHKFSSGSHAEGRQCAKSMARFVRDNADFKPAISQSNEELVDLVYKPVRLFLEHCDYTTAVDINPNYLKPEGMTYRLMKAAHEYGAGTATYYQTSSKSLEMVMEMLQMMHEDCEKLAAGDLHELMRAWEIEHRIWTLESHLRHIQFRKETRYPGFYYQADYPGVDDENWFCFVNSKYDPKAKSWDIFKKDYIKIIPDA</sequence>
<dbReference type="InterPro" id="IPR027477">
    <property type="entry name" value="Succ_DH/fumarate_Rdtase_cat_sf"/>
</dbReference>
<dbReference type="PIRSF" id="PIRSF000171">
    <property type="entry name" value="SDHA_APRA_LASPO"/>
    <property type="match status" value="1"/>
</dbReference>
<reference evidence="5 6" key="1">
    <citation type="submission" date="2020-08" db="EMBL/GenBank/DDBJ databases">
        <title>Bridging the membrane lipid divide: bacteria of the FCB group superphylum have the potential to synthesize archaeal ether lipids.</title>
        <authorList>
            <person name="Villanueva L."/>
            <person name="Von Meijenfeldt F.A.B."/>
            <person name="Westbye A.B."/>
            <person name="Yadav S."/>
            <person name="Hopmans E.C."/>
            <person name="Dutilh B.E."/>
            <person name="Sinninghe Damste J.S."/>
        </authorList>
    </citation>
    <scope>NUCLEOTIDE SEQUENCE [LARGE SCALE GENOMIC DNA]</scope>
    <source>
        <strain evidence="5">NIOZ-UU17</strain>
    </source>
</reference>
<dbReference type="GO" id="GO:0009061">
    <property type="term" value="P:anaerobic respiration"/>
    <property type="evidence" value="ECO:0007669"/>
    <property type="project" value="TreeGrafter"/>
</dbReference>
<dbReference type="GO" id="GO:0050660">
    <property type="term" value="F:flavin adenine dinucleotide binding"/>
    <property type="evidence" value="ECO:0007669"/>
    <property type="project" value="TreeGrafter"/>
</dbReference>
<dbReference type="SUPFAM" id="SSF46977">
    <property type="entry name" value="Succinate dehydrogenase/fumarate reductase flavoprotein C-terminal domain"/>
    <property type="match status" value="1"/>
</dbReference>
<evidence type="ECO:0000256" key="3">
    <source>
        <dbReference type="ARBA" id="ARBA00023002"/>
    </source>
</evidence>
<evidence type="ECO:0000259" key="4">
    <source>
        <dbReference type="Pfam" id="PF00890"/>
    </source>
</evidence>
<comment type="caution">
    <text evidence="5">The sequence shown here is derived from an EMBL/GenBank/DDBJ whole genome shotgun (WGS) entry which is preliminary data.</text>
</comment>
<dbReference type="InterPro" id="IPR003953">
    <property type="entry name" value="FAD-dep_OxRdtase_2_FAD-bd"/>
</dbReference>
<dbReference type="InterPro" id="IPR037099">
    <property type="entry name" value="Fum_R/Succ_DH_flav-like_C_sf"/>
</dbReference>
<dbReference type="Gene3D" id="3.50.50.60">
    <property type="entry name" value="FAD/NAD(P)-binding domain"/>
    <property type="match status" value="1"/>
</dbReference>
<accession>A0A8J6TW40</accession>
<gene>
    <name evidence="5" type="ORF">H8D96_18075</name>
</gene>
<dbReference type="AlphaFoldDB" id="A0A8J6TW40"/>
<dbReference type="GO" id="GO:0000104">
    <property type="term" value="F:succinate dehydrogenase activity"/>
    <property type="evidence" value="ECO:0007669"/>
    <property type="project" value="TreeGrafter"/>
</dbReference>
<dbReference type="InterPro" id="IPR011803">
    <property type="entry name" value="AprA"/>
</dbReference>
<evidence type="ECO:0000256" key="2">
    <source>
        <dbReference type="ARBA" id="ARBA00022630"/>
    </source>
</evidence>